<evidence type="ECO:0000313" key="3">
    <source>
        <dbReference type="Proteomes" id="UP001303473"/>
    </source>
</evidence>
<comment type="caution">
    <text evidence="2">The sequence shown here is derived from an EMBL/GenBank/DDBJ whole genome shotgun (WGS) entry which is preliminary data.</text>
</comment>
<name>A0AAN6NB32_9PEZI</name>
<accession>A0AAN6NB32</accession>
<sequence length="384" mass="46085">MKCNTFHEQRSAMMLQTYPWKWIKIVIAISITLVFLHLYHHEGFFDSSMGTSKTSSSTGARIHDDICRTQKWQRFIPRSPEEPRKVYDLFMVNTELDWLEIRLNNSYSYVDYFVLVESNKTFTNLDKPLIYKDNAAKFAAYHDKIIYHEIEYPEDFEPHTTWDIEDFQRNAMLTQVFPKLRGARRPRDGDVIIVSDVDEISRPETLQLLRECQFPRRLTINSRFYYYSFQYLHRGPEWPHPQATYYQGDWLTIRPNDLRMGLGVWQISRFWPFSLMNWFDEGEMHNAGWHCSSCFATIEEFLTKMKSFSHIYMNKEEFRNKDRIADAVRKGKDLWDREGQEFDRIENNTDVPKFLLQNRERFRYMLNRDGASAGFADYTPWKGM</sequence>
<dbReference type="Proteomes" id="UP001303473">
    <property type="component" value="Unassembled WGS sequence"/>
</dbReference>
<keyword evidence="3" id="KW-1185">Reference proteome</keyword>
<dbReference type="EMBL" id="MU853782">
    <property type="protein sequence ID" value="KAK3941503.1"/>
    <property type="molecule type" value="Genomic_DNA"/>
</dbReference>
<dbReference type="GO" id="GO:0003830">
    <property type="term" value="F:beta-1,4-mannosylglycoprotein 4-beta-N-acetylglucosaminyltransferase activity"/>
    <property type="evidence" value="ECO:0007669"/>
    <property type="project" value="InterPro"/>
</dbReference>
<keyword evidence="1" id="KW-0812">Transmembrane</keyword>
<dbReference type="PANTHER" id="PTHR12224:SF0">
    <property type="entry name" value="BETA-1,4-MANNOSYL-GLYCOPROTEIN 4-BETA-N-ACETYLGLUCOSAMINYLTRANSFERASE"/>
    <property type="match status" value="1"/>
</dbReference>
<keyword evidence="1" id="KW-0472">Membrane</keyword>
<gene>
    <name evidence="2" type="ORF">QBC46DRAFT_382353</name>
</gene>
<protein>
    <submittedName>
        <fullName evidence="2">Glycosyltransferase</fullName>
    </submittedName>
</protein>
<evidence type="ECO:0000256" key="1">
    <source>
        <dbReference type="SAM" id="Phobius"/>
    </source>
</evidence>
<keyword evidence="1" id="KW-1133">Transmembrane helix</keyword>
<evidence type="ECO:0000313" key="2">
    <source>
        <dbReference type="EMBL" id="KAK3941503.1"/>
    </source>
</evidence>
<dbReference type="GO" id="GO:0006044">
    <property type="term" value="P:N-acetylglucosamine metabolic process"/>
    <property type="evidence" value="ECO:0007669"/>
    <property type="project" value="TreeGrafter"/>
</dbReference>
<proteinExistence type="predicted"/>
<feature type="transmembrane region" description="Helical" evidence="1">
    <location>
        <begin position="21"/>
        <end position="39"/>
    </location>
</feature>
<dbReference type="AlphaFoldDB" id="A0AAN6NB32"/>
<dbReference type="Pfam" id="PF04724">
    <property type="entry name" value="Glyco_transf_17"/>
    <property type="match status" value="2"/>
</dbReference>
<dbReference type="PANTHER" id="PTHR12224">
    <property type="entry name" value="BETA-1,4-MANNOSYL-GLYCOPROTEIN BETA-1,4-N-ACETYLGLUCOSAMINYL-TRANSFERASE"/>
    <property type="match status" value="1"/>
</dbReference>
<dbReference type="InterPro" id="IPR006813">
    <property type="entry name" value="Glyco_trans_17"/>
</dbReference>
<organism evidence="2 3">
    <name type="scientific">Diplogelasinospora grovesii</name>
    <dbReference type="NCBI Taxonomy" id="303347"/>
    <lineage>
        <taxon>Eukaryota</taxon>
        <taxon>Fungi</taxon>
        <taxon>Dikarya</taxon>
        <taxon>Ascomycota</taxon>
        <taxon>Pezizomycotina</taxon>
        <taxon>Sordariomycetes</taxon>
        <taxon>Sordariomycetidae</taxon>
        <taxon>Sordariales</taxon>
        <taxon>Diplogelasinosporaceae</taxon>
        <taxon>Diplogelasinospora</taxon>
    </lineage>
</organism>
<reference evidence="3" key="1">
    <citation type="journal article" date="2023" name="Mol. Phylogenet. Evol.">
        <title>Genome-scale phylogeny and comparative genomics of the fungal order Sordariales.</title>
        <authorList>
            <person name="Hensen N."/>
            <person name="Bonometti L."/>
            <person name="Westerberg I."/>
            <person name="Brannstrom I.O."/>
            <person name="Guillou S."/>
            <person name="Cros-Aarteil S."/>
            <person name="Calhoun S."/>
            <person name="Haridas S."/>
            <person name="Kuo A."/>
            <person name="Mondo S."/>
            <person name="Pangilinan J."/>
            <person name="Riley R."/>
            <person name="LaButti K."/>
            <person name="Andreopoulos B."/>
            <person name="Lipzen A."/>
            <person name="Chen C."/>
            <person name="Yan M."/>
            <person name="Daum C."/>
            <person name="Ng V."/>
            <person name="Clum A."/>
            <person name="Steindorff A."/>
            <person name="Ohm R.A."/>
            <person name="Martin F."/>
            <person name="Silar P."/>
            <person name="Natvig D.O."/>
            <person name="Lalanne C."/>
            <person name="Gautier V."/>
            <person name="Ament-Velasquez S.L."/>
            <person name="Kruys A."/>
            <person name="Hutchinson M.I."/>
            <person name="Powell A.J."/>
            <person name="Barry K."/>
            <person name="Miller A.N."/>
            <person name="Grigoriev I.V."/>
            <person name="Debuchy R."/>
            <person name="Gladieux P."/>
            <person name="Hiltunen Thoren M."/>
            <person name="Johannesson H."/>
        </authorList>
    </citation>
    <scope>NUCLEOTIDE SEQUENCE [LARGE SCALE GENOMIC DNA]</scope>
    <source>
        <strain evidence="3">CBS 340.73</strain>
    </source>
</reference>
<dbReference type="GO" id="GO:0016020">
    <property type="term" value="C:membrane"/>
    <property type="evidence" value="ECO:0007669"/>
    <property type="project" value="InterPro"/>
</dbReference>